<evidence type="ECO:0000313" key="3">
    <source>
        <dbReference type="EMBL" id="MED6159024.1"/>
    </source>
</evidence>
<evidence type="ECO:0000256" key="1">
    <source>
        <dbReference type="RuleBase" id="RU369093"/>
    </source>
</evidence>
<dbReference type="EC" id="2.3.2.27" evidence="1"/>
<comment type="catalytic activity">
    <reaction evidence="1">
        <text>S-ubiquitinyl-[E2 ubiquitin-conjugating enzyme]-L-cysteine + [acceptor protein]-L-lysine = [E2 ubiquitin-conjugating enzyme]-L-cysteine + N(6)-ubiquitinyl-[acceptor protein]-L-lysine.</text>
        <dbReference type="EC" id="2.3.2.27"/>
    </reaction>
</comment>
<evidence type="ECO:0000256" key="2">
    <source>
        <dbReference type="SAM" id="MobiDB-lite"/>
    </source>
</evidence>
<proteinExistence type="predicted"/>
<reference evidence="3 4" key="1">
    <citation type="journal article" date="2023" name="Plants (Basel)">
        <title>Bridging the Gap: Combining Genomics and Transcriptomics Approaches to Understand Stylosanthes scabra, an Orphan Legume from the Brazilian Caatinga.</title>
        <authorList>
            <person name="Ferreira-Neto J.R.C."/>
            <person name="da Silva M.D."/>
            <person name="Binneck E."/>
            <person name="de Melo N.F."/>
            <person name="da Silva R.H."/>
            <person name="de Melo A.L.T.M."/>
            <person name="Pandolfi V."/>
            <person name="Bustamante F.O."/>
            <person name="Brasileiro-Vidal A.C."/>
            <person name="Benko-Iseppon A.M."/>
        </authorList>
    </citation>
    <scope>NUCLEOTIDE SEQUENCE [LARGE SCALE GENOMIC DNA]</scope>
    <source>
        <tissue evidence="3">Leaves</tissue>
    </source>
</reference>
<name>A0ABU6UDC1_9FABA</name>
<dbReference type="PANTHER" id="PTHR22849:SF11">
    <property type="entry name" value="U-BOX DOMAIN-CONTAINING PROTEIN"/>
    <property type="match status" value="1"/>
</dbReference>
<accession>A0ABU6UDC1</accession>
<keyword evidence="4" id="KW-1185">Reference proteome</keyword>
<comment type="caution">
    <text evidence="3">The sequence shown here is derived from an EMBL/GenBank/DDBJ whole genome shotgun (WGS) entry which is preliminary data.</text>
</comment>
<gene>
    <name evidence="3" type="ORF">PIB30_038521</name>
</gene>
<keyword evidence="1" id="KW-0833">Ubl conjugation pathway</keyword>
<protein>
    <recommendedName>
        <fullName evidence="1">U-box domain-containing protein</fullName>
        <ecNumber evidence="1">2.3.2.27</ecNumber>
    </recommendedName>
    <alternativeName>
        <fullName evidence="1">RING-type E3 ubiquitin transferase PUB</fullName>
    </alternativeName>
</protein>
<comment type="pathway">
    <text evidence="1">Protein modification; protein ubiquitination.</text>
</comment>
<dbReference type="EMBL" id="JASCZI010121028">
    <property type="protein sequence ID" value="MED6159024.1"/>
    <property type="molecule type" value="Genomic_DNA"/>
</dbReference>
<feature type="region of interest" description="Disordered" evidence="2">
    <location>
        <begin position="1"/>
        <end position="37"/>
    </location>
</feature>
<sequence>MCPRESKWNPFQPHKHSPLLSSESDQRTGMDEAKRDLTPNHTLQRLIQNWCTHNHVSLDETTQHDSTSTIEKAQVVKLLSEAKGFSHDEKLKFLKWIKTIALESESNKKCLQSVGEIDCRFNFVDH</sequence>
<keyword evidence="1" id="KW-0808">Transferase</keyword>
<dbReference type="Proteomes" id="UP001341840">
    <property type="component" value="Unassembled WGS sequence"/>
</dbReference>
<dbReference type="InterPro" id="IPR045185">
    <property type="entry name" value="PUB22/23/24-like"/>
</dbReference>
<dbReference type="PANTHER" id="PTHR22849">
    <property type="entry name" value="WDSAM1 PROTEIN"/>
    <property type="match status" value="1"/>
</dbReference>
<evidence type="ECO:0000313" key="4">
    <source>
        <dbReference type="Proteomes" id="UP001341840"/>
    </source>
</evidence>
<comment type="function">
    <text evidence="1">Functions as an E3 ubiquitin ligase.</text>
</comment>
<organism evidence="3 4">
    <name type="scientific">Stylosanthes scabra</name>
    <dbReference type="NCBI Taxonomy" id="79078"/>
    <lineage>
        <taxon>Eukaryota</taxon>
        <taxon>Viridiplantae</taxon>
        <taxon>Streptophyta</taxon>
        <taxon>Embryophyta</taxon>
        <taxon>Tracheophyta</taxon>
        <taxon>Spermatophyta</taxon>
        <taxon>Magnoliopsida</taxon>
        <taxon>eudicotyledons</taxon>
        <taxon>Gunneridae</taxon>
        <taxon>Pentapetalae</taxon>
        <taxon>rosids</taxon>
        <taxon>fabids</taxon>
        <taxon>Fabales</taxon>
        <taxon>Fabaceae</taxon>
        <taxon>Papilionoideae</taxon>
        <taxon>50 kb inversion clade</taxon>
        <taxon>dalbergioids sensu lato</taxon>
        <taxon>Dalbergieae</taxon>
        <taxon>Pterocarpus clade</taxon>
        <taxon>Stylosanthes</taxon>
    </lineage>
</organism>
<feature type="compositionally biased region" description="Basic and acidic residues" evidence="2">
    <location>
        <begin position="24"/>
        <end position="37"/>
    </location>
</feature>